<evidence type="ECO:0000259" key="2">
    <source>
        <dbReference type="Pfam" id="PF00266"/>
    </source>
</evidence>
<dbReference type="InterPro" id="IPR015421">
    <property type="entry name" value="PyrdxlP-dep_Trfase_major"/>
</dbReference>
<gene>
    <name evidence="3" type="ORF">CWS72_18350</name>
</gene>
<keyword evidence="3" id="KW-0032">Aminotransferase</keyword>
<evidence type="ECO:0000256" key="1">
    <source>
        <dbReference type="ARBA" id="ARBA00022898"/>
    </source>
</evidence>
<proteinExistence type="predicted"/>
<organism evidence="3 4">
    <name type="scientific">Telmatospirillum siberiense</name>
    <dbReference type="NCBI Taxonomy" id="382514"/>
    <lineage>
        <taxon>Bacteria</taxon>
        <taxon>Pseudomonadati</taxon>
        <taxon>Pseudomonadota</taxon>
        <taxon>Alphaproteobacteria</taxon>
        <taxon>Rhodospirillales</taxon>
        <taxon>Rhodospirillaceae</taxon>
        <taxon>Telmatospirillum</taxon>
    </lineage>
</organism>
<keyword evidence="4" id="KW-1185">Reference proteome</keyword>
<dbReference type="InterPro" id="IPR000192">
    <property type="entry name" value="Aminotrans_V_dom"/>
</dbReference>
<name>A0A2N3PRJ0_9PROT</name>
<keyword evidence="3" id="KW-0808">Transferase</keyword>
<dbReference type="EMBL" id="PIUM01000024">
    <property type="protein sequence ID" value="PKU23004.1"/>
    <property type="molecule type" value="Genomic_DNA"/>
</dbReference>
<dbReference type="Proteomes" id="UP000233293">
    <property type="component" value="Unassembled WGS sequence"/>
</dbReference>
<dbReference type="Pfam" id="PF00266">
    <property type="entry name" value="Aminotran_5"/>
    <property type="match status" value="1"/>
</dbReference>
<dbReference type="InterPro" id="IPR015424">
    <property type="entry name" value="PyrdxlP-dep_Trfase"/>
</dbReference>
<dbReference type="Gene3D" id="3.40.640.10">
    <property type="entry name" value="Type I PLP-dependent aspartate aminotransferase-like (Major domain)"/>
    <property type="match status" value="1"/>
</dbReference>
<comment type="caution">
    <text evidence="3">The sequence shown here is derived from an EMBL/GenBank/DDBJ whole genome shotgun (WGS) entry which is preliminary data.</text>
</comment>
<accession>A0A2N3PRJ0</accession>
<dbReference type="PANTHER" id="PTHR43586">
    <property type="entry name" value="CYSTEINE DESULFURASE"/>
    <property type="match status" value="1"/>
</dbReference>
<dbReference type="SUPFAM" id="SSF53383">
    <property type="entry name" value="PLP-dependent transferases"/>
    <property type="match status" value="1"/>
</dbReference>
<dbReference type="InterPro" id="IPR015422">
    <property type="entry name" value="PyrdxlP-dep_Trfase_small"/>
</dbReference>
<dbReference type="Gene3D" id="3.90.1150.10">
    <property type="entry name" value="Aspartate Aminotransferase, domain 1"/>
    <property type="match status" value="1"/>
</dbReference>
<protein>
    <submittedName>
        <fullName evidence="3">Aminotransferase</fullName>
    </submittedName>
</protein>
<keyword evidence="1" id="KW-0663">Pyridoxal phosphate</keyword>
<sequence length="416" mass="45149">MVEWSISSIATDVAPMSFALFKDTLHGKTSMASQSPSFGRSDLFDIPADITYLNAASLSPIPGPVRAAGEHGVARKVTPWTFSRASFYDIVEEARTEAAALVDAQPRDIAIVGSASYGIATSARNLTVDPGKVVLTIEEEHPSPVYVWIRLAAETGAIHEELPRPSDHDWTAAILARLQDRSRPEVGVLSLTPLHWNDGAALDLVAIRAAADEVGAQLVVDGTQSIGARPFSVRTVRPDYLVFPTYKWLLGPYGLAFLYADPDRQSGVPLEEHTFSRVGADLITDRYERELTFMDGARRYDMGERSNFVTLPMAIAGIRLIRAWGTERIAAYLAPLTTRIAERAAELGFSSPPAARRAGHIIGLRKPGFDAGAAAAKLAERKIYVSSRNGAIRVAPHIYNDAADIERFLEGLSAVV</sequence>
<dbReference type="AlphaFoldDB" id="A0A2N3PRJ0"/>
<dbReference type="PANTHER" id="PTHR43586:SF15">
    <property type="entry name" value="BLR3095 PROTEIN"/>
    <property type="match status" value="1"/>
</dbReference>
<dbReference type="GO" id="GO:0008483">
    <property type="term" value="F:transaminase activity"/>
    <property type="evidence" value="ECO:0007669"/>
    <property type="project" value="UniProtKB-KW"/>
</dbReference>
<evidence type="ECO:0000313" key="3">
    <source>
        <dbReference type="EMBL" id="PKU23004.1"/>
    </source>
</evidence>
<evidence type="ECO:0000313" key="4">
    <source>
        <dbReference type="Proteomes" id="UP000233293"/>
    </source>
</evidence>
<feature type="domain" description="Aminotransferase class V" evidence="2">
    <location>
        <begin position="85"/>
        <end position="396"/>
    </location>
</feature>
<reference evidence="4" key="1">
    <citation type="submission" date="2017-12" db="EMBL/GenBank/DDBJ databases">
        <title>Draft genome sequence of Telmatospirillum siberiense 26-4b1T, an acidotolerant peatland alphaproteobacterium potentially involved in sulfur cycling.</title>
        <authorList>
            <person name="Hausmann B."/>
            <person name="Pjevac P."/>
            <person name="Schreck K."/>
            <person name="Herbold C.W."/>
            <person name="Daims H."/>
            <person name="Wagner M."/>
            <person name="Pester M."/>
            <person name="Loy A."/>
        </authorList>
    </citation>
    <scope>NUCLEOTIDE SEQUENCE [LARGE SCALE GENOMIC DNA]</scope>
    <source>
        <strain evidence="4">26-4b1</strain>
    </source>
</reference>